<evidence type="ECO:0000313" key="3">
    <source>
        <dbReference type="EMBL" id="MCL6285791.1"/>
    </source>
</evidence>
<dbReference type="InterPro" id="IPR000297">
    <property type="entry name" value="PPIase_PpiC"/>
</dbReference>
<dbReference type="RefSeq" id="WP_249712943.1">
    <property type="nucleotide sequence ID" value="NZ_JAMFMB010000037.1"/>
</dbReference>
<keyword evidence="1" id="KW-1133">Transmembrane helix</keyword>
<keyword evidence="3" id="KW-0413">Isomerase</keyword>
<sequence length="276" mass="30246">MRIVKEPLLHFLLVGIAIFVWFARVEPENSTVAPDEVIIVDEGDVGLLRTRFQTSWNRPPNQTELQALIDALVREEVLVREARKLGLNRGDQVIRARLAQKMDFLTDAIASSVVPEDDVLAAYLQDNPQQFMSAPQFAFEQVFLGDAPNSDDVQNALSALNSGIDRSMVGTPSLLPATMSLSAGRTVDAAFGRGFSGAIAPLQPGIWSGPIPSGYGQHLVRITETQPSQLPPLDAIRESVAQQWRRKVGVELAQVQYEKLAGQYQITMPDLGAMAQ</sequence>
<dbReference type="EMBL" id="JAMFMB010000037">
    <property type="protein sequence ID" value="MCL6285791.1"/>
    <property type="molecule type" value="Genomic_DNA"/>
</dbReference>
<name>A0ABT0Q7D4_9RHOB</name>
<keyword evidence="4" id="KW-1185">Reference proteome</keyword>
<keyword evidence="1" id="KW-0472">Membrane</keyword>
<dbReference type="GO" id="GO:0016853">
    <property type="term" value="F:isomerase activity"/>
    <property type="evidence" value="ECO:0007669"/>
    <property type="project" value="UniProtKB-KW"/>
</dbReference>
<dbReference type="Proteomes" id="UP001203880">
    <property type="component" value="Unassembled WGS sequence"/>
</dbReference>
<dbReference type="Pfam" id="PF13145">
    <property type="entry name" value="Rotamase_2"/>
    <property type="match status" value="1"/>
</dbReference>
<evidence type="ECO:0000259" key="2">
    <source>
        <dbReference type="Pfam" id="PF13145"/>
    </source>
</evidence>
<keyword evidence="1" id="KW-0812">Transmembrane</keyword>
<organism evidence="3 4">
    <name type="scientific">Ruegeria spongiae</name>
    <dbReference type="NCBI Taxonomy" id="2942209"/>
    <lineage>
        <taxon>Bacteria</taxon>
        <taxon>Pseudomonadati</taxon>
        <taxon>Pseudomonadota</taxon>
        <taxon>Alphaproteobacteria</taxon>
        <taxon>Rhodobacterales</taxon>
        <taxon>Roseobacteraceae</taxon>
        <taxon>Ruegeria</taxon>
    </lineage>
</organism>
<dbReference type="InterPro" id="IPR027304">
    <property type="entry name" value="Trigger_fact/SurA_dom_sf"/>
</dbReference>
<feature type="domain" description="PpiC" evidence="2">
    <location>
        <begin position="115"/>
        <end position="238"/>
    </location>
</feature>
<comment type="caution">
    <text evidence="3">The sequence shown here is derived from an EMBL/GenBank/DDBJ whole genome shotgun (WGS) entry which is preliminary data.</text>
</comment>
<dbReference type="SUPFAM" id="SSF109998">
    <property type="entry name" value="Triger factor/SurA peptide-binding domain-like"/>
    <property type="match status" value="1"/>
</dbReference>
<evidence type="ECO:0000313" key="4">
    <source>
        <dbReference type="Proteomes" id="UP001203880"/>
    </source>
</evidence>
<evidence type="ECO:0000256" key="1">
    <source>
        <dbReference type="SAM" id="Phobius"/>
    </source>
</evidence>
<gene>
    <name evidence="3" type="ORF">M3P21_19895</name>
</gene>
<reference evidence="3" key="1">
    <citation type="submission" date="2022-05" db="EMBL/GenBank/DDBJ databases">
        <authorList>
            <person name="Park J.-S."/>
        </authorList>
    </citation>
    <scope>NUCLEOTIDE SEQUENCE</scope>
    <source>
        <strain evidence="3">2012CJ41-6</strain>
    </source>
</reference>
<accession>A0ABT0Q7D4</accession>
<feature type="transmembrane region" description="Helical" evidence="1">
    <location>
        <begin position="7"/>
        <end position="23"/>
    </location>
</feature>
<protein>
    <submittedName>
        <fullName evidence="3">Peptidylprolyl isomerase</fullName>
    </submittedName>
</protein>
<proteinExistence type="predicted"/>